<evidence type="ECO:0000313" key="8">
    <source>
        <dbReference type="WBParaSite" id="SVE_0659800.1"/>
    </source>
</evidence>
<dbReference type="GO" id="GO:0008270">
    <property type="term" value="F:zinc ion binding"/>
    <property type="evidence" value="ECO:0007669"/>
    <property type="project" value="UniProtKB-KW"/>
</dbReference>
<sequence>MDCLNEKPSISRKIEKGRRHKGYDKLKKHLSKDAYLSKSIVIDENIGNREKNRIVCETSADSISPNVSYSLNRKNRWDTITPMSLNINAINCIPKDMTVAVVEQMNTIPDIGCVNEKTNKHFVYGCVTGVTTINKDGHVTVKSANGPAGAHLASLLGNNEKNNKSPDSENVNANVLNDSSKGKAQVRYHINTPQNNTDYSIGVHFKRQLKAKLKEKKFIGKKSRKLNNKYNIDTSEIMSDSDEVSEVEELYLDHESSSPKFSLSDFVKESSPVIINKQPVHNISKLISLNDNTIKPKELMTLPEELKVETLFHTIKINVLKWVEFNFDDVDHLIDGKYYNIKWIDKNKTHFQIDFGNKLKYKIKPNTDIKLLLIIRKFMGERNMLQITLNSSLKIKDHTKYVSFKRGIKSTILNKRANGVSTKDFLDTCIRVITEWIESNISGLDEYHIEEYFVHYEYEKNYNSDEISKAVVPFGEDEFWTRLTNNQSDNFRTKSSENEYLDSNCESNSDGNFEIVNLFKFNYKEIPGKNKFHEEQCAFCIGLLLSDTYISLNGCKHNFCSECIRKKLYKQLRLEDTPLHCPICNIKISINFLLLIFPLPFLSSSFYLQYTKEMEKKGMKTTHCLKCKNIVTFDSIENYNVINCQKCNVYWCFLCNKPPHFPLTCEQNVEWKFKFNMKDESVRKTEIYDNNKYELRKLLGITKEAHDIRFDNQKLSTIRRSWKIIDFDNSYRETFLKHRKTLLYLIEYGFAWIYINRNDKHNRYDEIKATLMRSFIKLKDLDDAIIENRKENWEMEMQNIWENVDTILDVFCNLIYLNH</sequence>
<name>A0A0K0FCN3_STRVS</name>
<dbReference type="CDD" id="cd20335">
    <property type="entry name" value="BRcat_RBR"/>
    <property type="match status" value="1"/>
</dbReference>
<evidence type="ECO:0000256" key="2">
    <source>
        <dbReference type="ARBA" id="ARBA00022771"/>
    </source>
</evidence>
<evidence type="ECO:0000256" key="4">
    <source>
        <dbReference type="ARBA" id="ARBA00022833"/>
    </source>
</evidence>
<evidence type="ECO:0000259" key="6">
    <source>
        <dbReference type="PROSITE" id="PS50089"/>
    </source>
</evidence>
<dbReference type="InterPro" id="IPR013083">
    <property type="entry name" value="Znf_RING/FYVE/PHD"/>
</dbReference>
<accession>A0A0K0FCN3</accession>
<dbReference type="InterPro" id="IPR017907">
    <property type="entry name" value="Znf_RING_CS"/>
</dbReference>
<keyword evidence="3" id="KW-0833">Ubl conjugation pathway</keyword>
<dbReference type="SMART" id="SM00184">
    <property type="entry name" value="RING"/>
    <property type="match status" value="1"/>
</dbReference>
<evidence type="ECO:0000256" key="1">
    <source>
        <dbReference type="ARBA" id="ARBA00022723"/>
    </source>
</evidence>
<dbReference type="Pfam" id="PF01485">
    <property type="entry name" value="IBR"/>
    <property type="match status" value="1"/>
</dbReference>
<dbReference type="Gene3D" id="3.30.40.10">
    <property type="entry name" value="Zinc/RING finger domain, C3HC4 (zinc finger)"/>
    <property type="match status" value="1"/>
</dbReference>
<dbReference type="InterPro" id="IPR001841">
    <property type="entry name" value="Znf_RING"/>
</dbReference>
<keyword evidence="2 5" id="KW-0863">Zinc-finger</keyword>
<dbReference type="WBParaSite" id="SVE_0659800.1">
    <property type="protein sequence ID" value="SVE_0659800.1"/>
    <property type="gene ID" value="SVE_0659800"/>
</dbReference>
<organism evidence="7 8">
    <name type="scientific">Strongyloides venezuelensis</name>
    <name type="common">Threadworm</name>
    <dbReference type="NCBI Taxonomy" id="75913"/>
    <lineage>
        <taxon>Eukaryota</taxon>
        <taxon>Metazoa</taxon>
        <taxon>Ecdysozoa</taxon>
        <taxon>Nematoda</taxon>
        <taxon>Chromadorea</taxon>
        <taxon>Rhabditida</taxon>
        <taxon>Tylenchina</taxon>
        <taxon>Panagrolaimomorpha</taxon>
        <taxon>Strongyloidoidea</taxon>
        <taxon>Strongyloididae</taxon>
        <taxon>Strongyloides</taxon>
    </lineage>
</organism>
<dbReference type="Proteomes" id="UP000035680">
    <property type="component" value="Unassembled WGS sequence"/>
</dbReference>
<evidence type="ECO:0000313" key="7">
    <source>
        <dbReference type="Proteomes" id="UP000035680"/>
    </source>
</evidence>
<dbReference type="PANTHER" id="PTHR31063">
    <property type="entry name" value="PROTEIN CBG08668"/>
    <property type="match status" value="1"/>
</dbReference>
<keyword evidence="7" id="KW-1185">Reference proteome</keyword>
<feature type="domain" description="RING-type" evidence="6">
    <location>
        <begin position="537"/>
        <end position="585"/>
    </location>
</feature>
<dbReference type="AlphaFoldDB" id="A0A0K0FCN3"/>
<dbReference type="PROSITE" id="PS00518">
    <property type="entry name" value="ZF_RING_1"/>
    <property type="match status" value="1"/>
</dbReference>
<proteinExistence type="predicted"/>
<evidence type="ECO:0000256" key="5">
    <source>
        <dbReference type="PROSITE-ProRule" id="PRU00175"/>
    </source>
</evidence>
<dbReference type="PANTHER" id="PTHR31063:SF4">
    <property type="entry name" value="IBR DOMAIN-CONTAINING PROTEIN"/>
    <property type="match status" value="1"/>
</dbReference>
<keyword evidence="1" id="KW-0479">Metal-binding</keyword>
<reference evidence="8" key="2">
    <citation type="submission" date="2015-08" db="UniProtKB">
        <authorList>
            <consortium name="WormBaseParasite"/>
        </authorList>
    </citation>
    <scope>IDENTIFICATION</scope>
</reference>
<keyword evidence="4" id="KW-0862">Zinc</keyword>
<dbReference type="InterPro" id="IPR002867">
    <property type="entry name" value="IBR_dom"/>
</dbReference>
<evidence type="ECO:0000256" key="3">
    <source>
        <dbReference type="ARBA" id="ARBA00022786"/>
    </source>
</evidence>
<protein>
    <submittedName>
        <fullName evidence="8">RING-type domain-containing protein</fullName>
    </submittedName>
</protein>
<dbReference type="SUPFAM" id="SSF57850">
    <property type="entry name" value="RING/U-box"/>
    <property type="match status" value="2"/>
</dbReference>
<dbReference type="PROSITE" id="PS50089">
    <property type="entry name" value="ZF_RING_2"/>
    <property type="match status" value="1"/>
</dbReference>
<reference evidence="7" key="1">
    <citation type="submission" date="2014-07" db="EMBL/GenBank/DDBJ databases">
        <authorList>
            <person name="Martin A.A"/>
            <person name="De Silva N."/>
        </authorList>
    </citation>
    <scope>NUCLEOTIDE SEQUENCE</scope>
</reference>